<feature type="domain" description="Putative restriction endonuclease" evidence="1">
    <location>
        <begin position="16"/>
        <end position="156"/>
    </location>
</feature>
<dbReference type="InterPro" id="IPR011335">
    <property type="entry name" value="Restrct_endonuc-II-like"/>
</dbReference>
<dbReference type="PANTHER" id="PTHR35400">
    <property type="entry name" value="SLR1083 PROTEIN"/>
    <property type="match status" value="1"/>
</dbReference>
<protein>
    <submittedName>
        <fullName evidence="2">Uma2 family endonuclease</fullName>
    </submittedName>
</protein>
<dbReference type="Pfam" id="PF05685">
    <property type="entry name" value="Uma2"/>
    <property type="match status" value="1"/>
</dbReference>
<name>A0ABT9N0M8_9ACTN</name>
<proteinExistence type="predicted"/>
<comment type="caution">
    <text evidence="2">The sequence shown here is derived from an EMBL/GenBank/DDBJ whole genome shotgun (WGS) entry which is preliminary data.</text>
</comment>
<dbReference type="Gene3D" id="3.90.1570.10">
    <property type="entry name" value="tt1808, chain A"/>
    <property type="match status" value="1"/>
</dbReference>
<reference evidence="2 3" key="1">
    <citation type="submission" date="2023-07" db="EMBL/GenBank/DDBJ databases">
        <title>Sequencing the genomes of 1000 actinobacteria strains.</title>
        <authorList>
            <person name="Klenk H.-P."/>
        </authorList>
    </citation>
    <scope>NUCLEOTIDE SEQUENCE [LARGE SCALE GENOMIC DNA]</scope>
    <source>
        <strain evidence="2 3">DSM 44710</strain>
    </source>
</reference>
<accession>A0ABT9N0M8</accession>
<evidence type="ECO:0000313" key="2">
    <source>
        <dbReference type="EMBL" id="MDP9797160.1"/>
    </source>
</evidence>
<keyword evidence="2" id="KW-0540">Nuclease</keyword>
<dbReference type="PANTHER" id="PTHR35400:SF3">
    <property type="entry name" value="SLL1072 PROTEIN"/>
    <property type="match status" value="1"/>
</dbReference>
<dbReference type="EMBL" id="JAUSRA010000001">
    <property type="protein sequence ID" value="MDP9797160.1"/>
    <property type="molecule type" value="Genomic_DNA"/>
</dbReference>
<keyword evidence="2" id="KW-0378">Hydrolase</keyword>
<keyword evidence="2" id="KW-0255">Endonuclease</keyword>
<evidence type="ECO:0000259" key="1">
    <source>
        <dbReference type="Pfam" id="PF05685"/>
    </source>
</evidence>
<keyword evidence="3" id="KW-1185">Reference proteome</keyword>
<organism evidence="2 3">
    <name type="scientific">Catenuloplanes nepalensis</name>
    <dbReference type="NCBI Taxonomy" id="587533"/>
    <lineage>
        <taxon>Bacteria</taxon>
        <taxon>Bacillati</taxon>
        <taxon>Actinomycetota</taxon>
        <taxon>Actinomycetes</taxon>
        <taxon>Micromonosporales</taxon>
        <taxon>Micromonosporaceae</taxon>
        <taxon>Catenuloplanes</taxon>
    </lineage>
</organism>
<gene>
    <name evidence="2" type="ORF">J2S43_005672</name>
</gene>
<dbReference type="CDD" id="cd06260">
    <property type="entry name" value="DUF820-like"/>
    <property type="match status" value="1"/>
</dbReference>
<sequence>MTLAPTLPDKDDWTVDDLAQLPPALRCELINGRLIILPSPTFVHQEICIGIYLALRQNCPRGLSPSLDLSLEVDHRNEPRPDVLVVDPARGRRSPLPIEDAALVAEVVSPSSTTRDQRDKVKLYARAGVRSYWLIHPHRDRLILTERTLVGDIYQITDETDDVFTTDVPWKVTIDLPALLDHCIDLVGPPEG</sequence>
<dbReference type="Proteomes" id="UP001240984">
    <property type="component" value="Unassembled WGS sequence"/>
</dbReference>
<dbReference type="RefSeq" id="WP_306834287.1">
    <property type="nucleotide sequence ID" value="NZ_JAUSRA010000001.1"/>
</dbReference>
<dbReference type="InterPro" id="IPR008538">
    <property type="entry name" value="Uma2"/>
</dbReference>
<evidence type="ECO:0000313" key="3">
    <source>
        <dbReference type="Proteomes" id="UP001240984"/>
    </source>
</evidence>
<dbReference type="GO" id="GO:0004519">
    <property type="term" value="F:endonuclease activity"/>
    <property type="evidence" value="ECO:0007669"/>
    <property type="project" value="UniProtKB-KW"/>
</dbReference>
<dbReference type="SUPFAM" id="SSF52980">
    <property type="entry name" value="Restriction endonuclease-like"/>
    <property type="match status" value="1"/>
</dbReference>
<dbReference type="InterPro" id="IPR012296">
    <property type="entry name" value="Nuclease_put_TT1808"/>
</dbReference>